<dbReference type="RefSeq" id="WP_160942791.1">
    <property type="nucleotide sequence ID" value="NZ_CP063310.1"/>
</dbReference>
<protein>
    <recommendedName>
        <fullName evidence="3">MacB-like periplasmic core domain-containing protein</fullName>
    </recommendedName>
</protein>
<dbReference type="EMBL" id="CP063310">
    <property type="protein sequence ID" value="QOS67239.1"/>
    <property type="molecule type" value="Genomic_DNA"/>
</dbReference>
<evidence type="ECO:0008006" key="3">
    <source>
        <dbReference type="Google" id="ProtNLM"/>
    </source>
</evidence>
<sequence>MRKLRQPTHPPALASALFAVSLLLFAAGTGSLVRVHETCMRTSTFELGGDRVPLDAVETARDALGSVVLWSQDGGHVAANPDLAATIEIEVVSYEGDLGLLLPDTASFPAEPDACILSSAASVSLFGQPDATGLDVLIDGIPYRAVGALPSDEPLAVREGGADRAFARLTTRAFDADGFPVTADLAASVLDANVEMLDVRGAELLAYACLFAYPLALVIALVSLCRRSGTQPSAHPLSRLACLAIAGVGALGATGAFASSLSRFGSFYPTTWSDFAAWQESWRSWTEGLARLVFARQTVFDEPALIAAAAAVLLGLSALAALAAAMLQLRVHAALARAKHARKQVG</sequence>
<reference evidence="1 2" key="1">
    <citation type="submission" date="2020-10" db="EMBL/GenBank/DDBJ databases">
        <title>Eggerthella sp. nov., isolated from human feces.</title>
        <authorList>
            <person name="Yajun G."/>
        </authorList>
    </citation>
    <scope>NUCLEOTIDE SEQUENCE [LARGE SCALE GENOMIC DNA]</scope>
    <source>
        <strain evidence="1 2">HF-1101</strain>
    </source>
</reference>
<dbReference type="Proteomes" id="UP000478463">
    <property type="component" value="Chromosome"/>
</dbReference>
<gene>
    <name evidence="1" type="ORF">GS424_011990</name>
</gene>
<organism evidence="1 2">
    <name type="scientific">Eggerthella guodeyinii</name>
    <dbReference type="NCBI Taxonomy" id="2690837"/>
    <lineage>
        <taxon>Bacteria</taxon>
        <taxon>Bacillati</taxon>
        <taxon>Actinomycetota</taxon>
        <taxon>Coriobacteriia</taxon>
        <taxon>Eggerthellales</taxon>
        <taxon>Eggerthellaceae</taxon>
        <taxon>Eggerthella</taxon>
    </lineage>
</organism>
<accession>A0A6L7IUX7</accession>
<dbReference type="AlphaFoldDB" id="A0A6L7IUX7"/>
<name>A0A6L7IUX7_9ACTN</name>
<proteinExistence type="predicted"/>
<evidence type="ECO:0000313" key="2">
    <source>
        <dbReference type="Proteomes" id="UP000478463"/>
    </source>
</evidence>
<evidence type="ECO:0000313" key="1">
    <source>
        <dbReference type="EMBL" id="QOS67239.1"/>
    </source>
</evidence>
<dbReference type="KEGG" id="egd:GS424_011990"/>